<dbReference type="InterPro" id="IPR036397">
    <property type="entry name" value="RNaseH_sf"/>
</dbReference>
<evidence type="ECO:0000313" key="8">
    <source>
        <dbReference type="Proteomes" id="UP001231189"/>
    </source>
</evidence>
<dbReference type="PROSITE" id="PS50158">
    <property type="entry name" value="ZF_CCHC"/>
    <property type="match status" value="1"/>
</dbReference>
<evidence type="ECO:0000259" key="6">
    <source>
        <dbReference type="PROSITE" id="PS50994"/>
    </source>
</evidence>
<comment type="caution">
    <text evidence="7">The sequence shown here is derived from an EMBL/GenBank/DDBJ whole genome shotgun (WGS) entry which is preliminary data.</text>
</comment>
<dbReference type="EMBL" id="JAUUTY010000006">
    <property type="protein sequence ID" value="KAK1614145.1"/>
    <property type="molecule type" value="Genomic_DNA"/>
</dbReference>
<dbReference type="GO" id="GO:0015074">
    <property type="term" value="P:DNA integration"/>
    <property type="evidence" value="ECO:0007669"/>
    <property type="project" value="InterPro"/>
</dbReference>
<proteinExistence type="predicted"/>
<dbReference type="InterPro" id="IPR039537">
    <property type="entry name" value="Retrotran_Ty1/copia-like"/>
</dbReference>
<organism evidence="7 8">
    <name type="scientific">Lolium multiflorum</name>
    <name type="common">Italian ryegrass</name>
    <name type="synonym">Lolium perenne subsp. multiflorum</name>
    <dbReference type="NCBI Taxonomy" id="4521"/>
    <lineage>
        <taxon>Eukaryota</taxon>
        <taxon>Viridiplantae</taxon>
        <taxon>Streptophyta</taxon>
        <taxon>Embryophyta</taxon>
        <taxon>Tracheophyta</taxon>
        <taxon>Spermatophyta</taxon>
        <taxon>Magnoliopsida</taxon>
        <taxon>Liliopsida</taxon>
        <taxon>Poales</taxon>
        <taxon>Poaceae</taxon>
        <taxon>BOP clade</taxon>
        <taxon>Pooideae</taxon>
        <taxon>Poodae</taxon>
        <taxon>Poeae</taxon>
        <taxon>Poeae Chloroplast Group 2 (Poeae type)</taxon>
        <taxon>Loliodinae</taxon>
        <taxon>Loliinae</taxon>
        <taxon>Lolium</taxon>
    </lineage>
</organism>
<dbReference type="InterPro" id="IPR025724">
    <property type="entry name" value="GAG-pre-integrase_dom"/>
</dbReference>
<evidence type="ECO:0000256" key="4">
    <source>
        <dbReference type="SAM" id="MobiDB-lite"/>
    </source>
</evidence>
<keyword evidence="2" id="KW-0863">Zinc-finger</keyword>
<dbReference type="PROSITE" id="PS50994">
    <property type="entry name" value="INTEGRASE"/>
    <property type="match status" value="1"/>
</dbReference>
<feature type="coiled-coil region" evidence="3">
    <location>
        <begin position="536"/>
        <end position="591"/>
    </location>
</feature>
<feature type="domain" description="Integrase catalytic" evidence="6">
    <location>
        <begin position="975"/>
        <end position="1141"/>
    </location>
</feature>
<reference evidence="7" key="1">
    <citation type="submission" date="2023-07" db="EMBL/GenBank/DDBJ databases">
        <title>A chromosome-level genome assembly of Lolium multiflorum.</title>
        <authorList>
            <person name="Chen Y."/>
            <person name="Copetti D."/>
            <person name="Kolliker R."/>
            <person name="Studer B."/>
        </authorList>
    </citation>
    <scope>NUCLEOTIDE SEQUENCE</scope>
    <source>
        <strain evidence="7">02402/16</strain>
        <tissue evidence="7">Leaf</tissue>
    </source>
</reference>
<dbReference type="InterPro" id="IPR057670">
    <property type="entry name" value="SH3_retrovirus"/>
</dbReference>
<dbReference type="SUPFAM" id="SSF57756">
    <property type="entry name" value="Retrovirus zinc finger-like domains"/>
    <property type="match status" value="1"/>
</dbReference>
<keyword evidence="1" id="KW-0645">Protease</keyword>
<protein>
    <submittedName>
        <fullName evidence="7">Uncharacterized protein</fullName>
    </submittedName>
</protein>
<dbReference type="PANTHER" id="PTHR42648">
    <property type="entry name" value="TRANSPOSASE, PUTATIVE-RELATED"/>
    <property type="match status" value="1"/>
</dbReference>
<dbReference type="Pfam" id="PF00665">
    <property type="entry name" value="rve"/>
    <property type="match status" value="1"/>
</dbReference>
<evidence type="ECO:0000259" key="5">
    <source>
        <dbReference type="PROSITE" id="PS50158"/>
    </source>
</evidence>
<evidence type="ECO:0000256" key="3">
    <source>
        <dbReference type="SAM" id="Coils"/>
    </source>
</evidence>
<dbReference type="Pfam" id="PF14223">
    <property type="entry name" value="Retrotran_gag_2"/>
    <property type="match status" value="1"/>
</dbReference>
<dbReference type="GO" id="GO:0006508">
    <property type="term" value="P:proteolysis"/>
    <property type="evidence" value="ECO:0007669"/>
    <property type="project" value="UniProtKB-KW"/>
</dbReference>
<dbReference type="Pfam" id="PF25597">
    <property type="entry name" value="SH3_retrovirus"/>
    <property type="match status" value="1"/>
</dbReference>
<feature type="compositionally biased region" description="Basic and acidic residues" evidence="4">
    <location>
        <begin position="717"/>
        <end position="728"/>
    </location>
</feature>
<dbReference type="GO" id="GO:0008233">
    <property type="term" value="F:peptidase activity"/>
    <property type="evidence" value="ECO:0007669"/>
    <property type="project" value="UniProtKB-KW"/>
</dbReference>
<dbReference type="PANTHER" id="PTHR42648:SF21">
    <property type="entry name" value="CYSTEINE-RICH RLK (RECEPTOR-LIKE PROTEIN KINASE) 8"/>
    <property type="match status" value="1"/>
</dbReference>
<dbReference type="SUPFAM" id="SSF53098">
    <property type="entry name" value="Ribonuclease H-like"/>
    <property type="match status" value="1"/>
</dbReference>
<sequence>MDKLFEGLDEDSTLSVKEMKSRFLAYDAEKKLKEDEVQSQMAQICSVKLWEIIVDGYRKPQDPARLNSTEFYNRQLNASARDKIRSGVNSKLLDQVNDIDSAKELWDRIVVLQEGTDLIQSALYESAKQEATMFMIREGESVADAYARLGALGVKVKGLGCEKYNDGFEMNEAFIKSKVIAMIAVKQEDTNLALNLQIISKSADLNADDLVSYVAANENMAKSGKRLMAMNHVDESSHNHEASHNLVLKARADHGREEVYEIEEDEEMTSTSDIATNFAFFAKKYKAKFPMLLNEKKKKRTCYNCDEDSHFANECPYEKRVDKPKFVKGVKPRLKPNPINDRYKKNKGRAFVGAEYMSDEEEEDEEKEAGVAGLAFSKPGSLFTYDYSKDYSTENDGGSSLMARITQDDDSDDSPSSTIVGSCLMARETKVMESPPSLSSVLDDETENQEELAMLKELYKVRCTLRGEALVKFDFLMDSVKEKDESIEELEYHLNDKERRFDLLRQELKTERCISQGLKQQIETYELDKVKDLETIERAQLLAQELDASKKELEVAHASLTRDLDHLERANKLVKDELKKLGENHDILQETYKKALGSMNDPIVVEKVASSSTSFTSEHAKLVAEHVRLQEELSLHVETNAYLESLVTKYGLNYHPNESSCEQATILEENVRLTKELAKFTTAKNKMGLDDLLSKQRSNNQKFGLGYAPKSYKKNNYKKEKSAQEKNKKVNNVGKATSGDRMGPNNHYALFVDYYGDVYANYVGPRNGYAYRGYSIWGYSSGGPKWVFDSGCTNHMTGGRGVLDQFIEDINKKSSITFGDNSKGKVLGYGKVAISKDLCLETVMLVESLGYNLLSIYHLADAGYNSYFTNYCVKVFRSDNLKLVLVGYVENNLYVVDLSKESPSPSTCLMAAKHDEGWLWHHRLGHVNMRNLKQLLKGEHIVGLTGVSFEKDRVCSACVAGKQLKKRHPIKSIVTSSRPLELLHLDLFGPSHYDTLGGSKYGLVIVDDYSRYSWVFLLKSKDETYREFIIFAKRAQRMYESEIKAIRIDNGTEFKNYTMQEFVDDEGIKHEFSAPYTPQQNGVVERKNRTIIEMARTMLSEFNSPHNFWGEAISTAVHYSNRLFLRPCIIKLHTSFSQNNKGKLGKFETRTIEGTFVGYAENSHAYRYYNKSTGAIEVSCDVVFLEDNGSQVEQVDPCVAGDGGSDSDFVPPETTRGKGPMAETSGSRGAICTKRKAKRKKASSSRHGSEEDAYAEFAHEVEHHDPNYVPSTDLKTCELKIWTNLRQDNPYVNEEQPFTEDRRFWTKAQFAMWEQFYEPAVPEPAVKPRRLNVEFHNMYKHDDFKYVDMALKKMNLWMLVTLEQDYISDLVSQFFCTAFFHPTPQRHITFMVGTTQCSISYDQFQTALGYTGNLRGGFRIHSEGSMSDASLAFCYPSAAPVLPIPQITAMYYFYNTMAMIYRCTIVSKAGDFQACHRYAKNLMFYTHPNNHQKIDVPDYIYNELKRAVEKRMLPNYAPYVMCLLYKAAPTTELVGRRERHALLDLPLRHDTPEPPYMRPAAGSSGPINRRRPDPSMASSSSSVQPKKGAAKFFKSLFQMCKHSYDVNSKALRLAQSNRELIIEDFRARGLELPEDPPEMAPIAHFNYRMPPLDDAMFAGYSGADIQEEEKETSEES</sequence>
<accession>A0AAD8R3B0</accession>
<keyword evidence="3" id="KW-0175">Coiled coil</keyword>
<gene>
    <name evidence="7" type="ORF">QYE76_019662</name>
</gene>
<keyword evidence="2" id="KW-0479">Metal-binding</keyword>
<feature type="region of interest" description="Disordered" evidence="4">
    <location>
        <begin position="1200"/>
        <end position="1251"/>
    </location>
</feature>
<dbReference type="InterPro" id="IPR054722">
    <property type="entry name" value="PolX-like_BBD"/>
</dbReference>
<dbReference type="Proteomes" id="UP001231189">
    <property type="component" value="Unassembled WGS sequence"/>
</dbReference>
<evidence type="ECO:0000256" key="1">
    <source>
        <dbReference type="ARBA" id="ARBA00022670"/>
    </source>
</evidence>
<feature type="region of interest" description="Disordered" evidence="4">
    <location>
        <begin position="716"/>
        <end position="738"/>
    </location>
</feature>
<dbReference type="Pfam" id="PF22936">
    <property type="entry name" value="Pol_BBD"/>
    <property type="match status" value="1"/>
</dbReference>
<dbReference type="Gene3D" id="3.30.420.10">
    <property type="entry name" value="Ribonuclease H-like superfamily/Ribonuclease H"/>
    <property type="match status" value="1"/>
</dbReference>
<dbReference type="Pfam" id="PF13976">
    <property type="entry name" value="gag_pre-integrs"/>
    <property type="match status" value="1"/>
</dbReference>
<dbReference type="InterPro" id="IPR036875">
    <property type="entry name" value="Znf_CCHC_sf"/>
</dbReference>
<keyword evidence="2" id="KW-0862">Zinc</keyword>
<dbReference type="GO" id="GO:0003676">
    <property type="term" value="F:nucleic acid binding"/>
    <property type="evidence" value="ECO:0007669"/>
    <property type="project" value="InterPro"/>
</dbReference>
<dbReference type="InterPro" id="IPR001878">
    <property type="entry name" value="Znf_CCHC"/>
</dbReference>
<dbReference type="InterPro" id="IPR012337">
    <property type="entry name" value="RNaseH-like_sf"/>
</dbReference>
<keyword evidence="8" id="KW-1185">Reference proteome</keyword>
<name>A0AAD8R3B0_LOLMU</name>
<feature type="coiled-coil region" evidence="3">
    <location>
        <begin position="480"/>
        <end position="507"/>
    </location>
</feature>
<dbReference type="GO" id="GO:0008270">
    <property type="term" value="F:zinc ion binding"/>
    <property type="evidence" value="ECO:0007669"/>
    <property type="project" value="UniProtKB-KW"/>
</dbReference>
<evidence type="ECO:0000256" key="2">
    <source>
        <dbReference type="PROSITE-ProRule" id="PRU00047"/>
    </source>
</evidence>
<keyword evidence="1" id="KW-0378">Hydrolase</keyword>
<feature type="compositionally biased region" description="Basic residues" evidence="4">
    <location>
        <begin position="1233"/>
        <end position="1244"/>
    </location>
</feature>
<feature type="domain" description="CCHC-type" evidence="5">
    <location>
        <begin position="302"/>
        <end position="316"/>
    </location>
</feature>
<evidence type="ECO:0000313" key="7">
    <source>
        <dbReference type="EMBL" id="KAK1614145.1"/>
    </source>
</evidence>
<feature type="region of interest" description="Disordered" evidence="4">
    <location>
        <begin position="1546"/>
        <end position="1584"/>
    </location>
</feature>
<dbReference type="InterPro" id="IPR001584">
    <property type="entry name" value="Integrase_cat-core"/>
</dbReference>